<dbReference type="OrthoDB" id="662444at2"/>
<evidence type="ECO:0000313" key="7">
    <source>
        <dbReference type="Proteomes" id="UP000306631"/>
    </source>
</evidence>
<accession>A0A4S2CVC4</accession>
<organism evidence="6 7">
    <name type="scientific">Stenotrophomonas maltophilia</name>
    <name type="common">Pseudomonas maltophilia</name>
    <name type="synonym">Xanthomonas maltophilia</name>
    <dbReference type="NCBI Taxonomy" id="40324"/>
    <lineage>
        <taxon>Bacteria</taxon>
        <taxon>Pseudomonadati</taxon>
        <taxon>Pseudomonadota</taxon>
        <taxon>Gammaproteobacteria</taxon>
        <taxon>Lysobacterales</taxon>
        <taxon>Lysobacteraceae</taxon>
        <taxon>Stenotrophomonas</taxon>
        <taxon>Stenotrophomonas maltophilia group</taxon>
    </lineage>
</organism>
<dbReference type="PANTHER" id="PTHR30349:SF41">
    <property type="entry name" value="INTEGRASE_RECOMBINASE PROTEIN MJ0367-RELATED"/>
    <property type="match status" value="1"/>
</dbReference>
<reference evidence="6 7" key="1">
    <citation type="submission" date="2019-04" db="EMBL/GenBank/DDBJ databases">
        <title>Microbes associate with the intestines of laboratory mice.</title>
        <authorList>
            <person name="Navarre W."/>
            <person name="Wong E."/>
            <person name="Huang K."/>
            <person name="Tropini C."/>
            <person name="Ng K."/>
            <person name="Yu B."/>
        </authorList>
    </citation>
    <scope>NUCLEOTIDE SEQUENCE [LARGE SCALE GENOMIC DNA]</scope>
    <source>
        <strain evidence="6 7">NM62_B4-13</strain>
    </source>
</reference>
<evidence type="ECO:0000313" key="6">
    <source>
        <dbReference type="EMBL" id="TGY32516.1"/>
    </source>
</evidence>
<dbReference type="RefSeq" id="WP_136006225.1">
    <property type="nucleotide sequence ID" value="NZ_SRYW01000015.1"/>
</dbReference>
<dbReference type="GO" id="GO:0015074">
    <property type="term" value="P:DNA integration"/>
    <property type="evidence" value="ECO:0007669"/>
    <property type="project" value="UniProtKB-KW"/>
</dbReference>
<dbReference type="SUPFAM" id="SSF56349">
    <property type="entry name" value="DNA breaking-rejoining enzymes"/>
    <property type="match status" value="1"/>
</dbReference>
<feature type="domain" description="Tyr recombinase" evidence="5">
    <location>
        <begin position="169"/>
        <end position="341"/>
    </location>
</feature>
<dbReference type="AlphaFoldDB" id="A0A4S2CVC4"/>
<protein>
    <submittedName>
        <fullName evidence="6">Integrase</fullName>
    </submittedName>
</protein>
<dbReference type="Gene3D" id="1.10.150.130">
    <property type="match status" value="1"/>
</dbReference>
<dbReference type="InterPro" id="IPR050090">
    <property type="entry name" value="Tyrosine_recombinase_XerCD"/>
</dbReference>
<dbReference type="Gene3D" id="1.10.443.10">
    <property type="entry name" value="Intergrase catalytic core"/>
    <property type="match status" value="1"/>
</dbReference>
<dbReference type="InterPro" id="IPR002104">
    <property type="entry name" value="Integrase_catalytic"/>
</dbReference>
<gene>
    <name evidence="6" type="ORF">E5352_15125</name>
</gene>
<keyword evidence="3" id="KW-0238">DNA-binding</keyword>
<evidence type="ECO:0000256" key="2">
    <source>
        <dbReference type="ARBA" id="ARBA00022908"/>
    </source>
</evidence>
<comment type="similarity">
    <text evidence="1">Belongs to the 'phage' integrase family.</text>
</comment>
<dbReference type="GO" id="GO:0003677">
    <property type="term" value="F:DNA binding"/>
    <property type="evidence" value="ECO:0007669"/>
    <property type="project" value="UniProtKB-KW"/>
</dbReference>
<dbReference type="Pfam" id="PF00589">
    <property type="entry name" value="Phage_integrase"/>
    <property type="match status" value="1"/>
</dbReference>
<name>A0A4S2CVC4_STEMA</name>
<evidence type="ECO:0000256" key="4">
    <source>
        <dbReference type="ARBA" id="ARBA00023172"/>
    </source>
</evidence>
<evidence type="ECO:0000259" key="5">
    <source>
        <dbReference type="PROSITE" id="PS51898"/>
    </source>
</evidence>
<proteinExistence type="inferred from homology"/>
<comment type="caution">
    <text evidence="6">The sequence shown here is derived from an EMBL/GenBank/DDBJ whole genome shotgun (WGS) entry which is preliminary data.</text>
</comment>
<dbReference type="PROSITE" id="PS51898">
    <property type="entry name" value="TYR_RECOMBINASE"/>
    <property type="match status" value="1"/>
</dbReference>
<dbReference type="Proteomes" id="UP000306631">
    <property type="component" value="Unassembled WGS sequence"/>
</dbReference>
<dbReference type="PANTHER" id="PTHR30349">
    <property type="entry name" value="PHAGE INTEGRASE-RELATED"/>
    <property type="match status" value="1"/>
</dbReference>
<dbReference type="InterPro" id="IPR010998">
    <property type="entry name" value="Integrase_recombinase_N"/>
</dbReference>
<sequence length="341" mass="38282">MGRRPTKPGAIPRFRARQRGKVTYYFYDHGGKPRRETSLGTDYGLAIKRWAELEHETNLPEAAVLTFAMVADRYMGEVAVRKASRTLADNQKEVSNLKAFFDDPPAPLERIQPVDVRQYMTWRTKGGTAYVRANREKALLSHIWNFARDKGYTALPNPCAGIKGFREVGRDAYVEDDQFAAIWEAADACLRDAMDLAYLTGQRPSDVLSISEMDVRDGVLNIQQAKTKAKLRFTVGGELEALLRRIRARKSAYKVHSTRLVVNEQGRTIGVNAMSRKWAKACEVAGVTGLQFRDLRAKAATDKAESSGDVRAAQKQMGHSSVVMTEHYTRNRRGAKVTPTR</sequence>
<keyword evidence="2" id="KW-0229">DNA integration</keyword>
<evidence type="ECO:0000256" key="3">
    <source>
        <dbReference type="ARBA" id="ARBA00023125"/>
    </source>
</evidence>
<dbReference type="InterPro" id="IPR013762">
    <property type="entry name" value="Integrase-like_cat_sf"/>
</dbReference>
<keyword evidence="4" id="KW-0233">DNA recombination</keyword>
<dbReference type="EMBL" id="SRYW01000015">
    <property type="protein sequence ID" value="TGY32516.1"/>
    <property type="molecule type" value="Genomic_DNA"/>
</dbReference>
<dbReference type="GO" id="GO:0006310">
    <property type="term" value="P:DNA recombination"/>
    <property type="evidence" value="ECO:0007669"/>
    <property type="project" value="UniProtKB-KW"/>
</dbReference>
<evidence type="ECO:0000256" key="1">
    <source>
        <dbReference type="ARBA" id="ARBA00008857"/>
    </source>
</evidence>
<dbReference type="InterPro" id="IPR011010">
    <property type="entry name" value="DNA_brk_join_enz"/>
</dbReference>